<gene>
    <name evidence="2" type="ORF">ACFQFQ_27035</name>
</gene>
<accession>A0ABW2BAX4</accession>
<protein>
    <submittedName>
        <fullName evidence="2">M15 family metallopeptidase</fullName>
        <ecNumber evidence="2">3.4.-.-</ecNumber>
    </submittedName>
</protein>
<dbReference type="Proteomes" id="UP001596353">
    <property type="component" value="Unassembled WGS sequence"/>
</dbReference>
<dbReference type="InterPro" id="IPR009045">
    <property type="entry name" value="Zn_M74/Hedgehog-like"/>
</dbReference>
<sequence length="73" mass="8111">MRAADPGSRSSVSNHSWGTAIDVKLEGRLDGFGDGGTQFGLILLAELFNEEGWYWGRPTTAKIRCILKWVSKR</sequence>
<evidence type="ECO:0000313" key="2">
    <source>
        <dbReference type="EMBL" id="MFC6762357.1"/>
    </source>
</evidence>
<name>A0ABW2BAX4_9RHOB</name>
<dbReference type="EMBL" id="JBHSWG010000004">
    <property type="protein sequence ID" value="MFC6762357.1"/>
    <property type="molecule type" value="Genomic_DNA"/>
</dbReference>
<dbReference type="GO" id="GO:0016787">
    <property type="term" value="F:hydrolase activity"/>
    <property type="evidence" value="ECO:0007669"/>
    <property type="project" value="UniProtKB-KW"/>
</dbReference>
<feature type="domain" description="Peptidase M15C" evidence="1">
    <location>
        <begin position="8"/>
        <end position="56"/>
    </location>
</feature>
<evidence type="ECO:0000313" key="3">
    <source>
        <dbReference type="Proteomes" id="UP001596353"/>
    </source>
</evidence>
<dbReference type="EC" id="3.4.-.-" evidence="2"/>
<dbReference type="Pfam" id="PF13539">
    <property type="entry name" value="Peptidase_M15_4"/>
    <property type="match status" value="1"/>
</dbReference>
<dbReference type="SUPFAM" id="SSF55166">
    <property type="entry name" value="Hedgehog/DD-peptidase"/>
    <property type="match status" value="1"/>
</dbReference>
<keyword evidence="2" id="KW-0378">Hydrolase</keyword>
<comment type="caution">
    <text evidence="2">The sequence shown here is derived from an EMBL/GenBank/DDBJ whole genome shotgun (WGS) entry which is preliminary data.</text>
</comment>
<dbReference type="InterPro" id="IPR039561">
    <property type="entry name" value="Peptidase_M15C"/>
</dbReference>
<organism evidence="2 3">
    <name type="scientific">Sulfitobacter porphyrae</name>
    <dbReference type="NCBI Taxonomy" id="1246864"/>
    <lineage>
        <taxon>Bacteria</taxon>
        <taxon>Pseudomonadati</taxon>
        <taxon>Pseudomonadota</taxon>
        <taxon>Alphaproteobacteria</taxon>
        <taxon>Rhodobacterales</taxon>
        <taxon>Roseobacteraceae</taxon>
        <taxon>Sulfitobacter</taxon>
    </lineage>
</organism>
<evidence type="ECO:0000259" key="1">
    <source>
        <dbReference type="Pfam" id="PF13539"/>
    </source>
</evidence>
<keyword evidence="3" id="KW-1185">Reference proteome</keyword>
<reference evidence="3" key="1">
    <citation type="journal article" date="2019" name="Int. J. Syst. Evol. Microbiol.">
        <title>The Global Catalogue of Microorganisms (GCM) 10K type strain sequencing project: providing services to taxonomists for standard genome sequencing and annotation.</title>
        <authorList>
            <consortium name="The Broad Institute Genomics Platform"/>
            <consortium name="The Broad Institute Genome Sequencing Center for Infectious Disease"/>
            <person name="Wu L."/>
            <person name="Ma J."/>
        </authorList>
    </citation>
    <scope>NUCLEOTIDE SEQUENCE [LARGE SCALE GENOMIC DNA]</scope>
    <source>
        <strain evidence="3">CCUG 66188</strain>
    </source>
</reference>
<proteinExistence type="predicted"/>